<evidence type="ECO:0000256" key="1">
    <source>
        <dbReference type="ARBA" id="ARBA00002332"/>
    </source>
</evidence>
<keyword evidence="6 9" id="KW-0658">Purine biosynthesis</keyword>
<dbReference type="PRINTS" id="PR00099">
    <property type="entry name" value="CPSGATASE"/>
</dbReference>
<evidence type="ECO:0000256" key="6">
    <source>
        <dbReference type="ARBA" id="ARBA00022755"/>
    </source>
</evidence>
<evidence type="ECO:0000256" key="2">
    <source>
        <dbReference type="ARBA" id="ARBA00005153"/>
    </source>
</evidence>
<keyword evidence="8 9" id="KW-0315">Glutamine amidotransferase</keyword>
<dbReference type="FunFam" id="3.40.50.880:FF:000001">
    <property type="entry name" value="GMP synthase [glutamine-hydrolyzing]"/>
    <property type="match status" value="1"/>
</dbReference>
<dbReference type="InterPro" id="IPR001674">
    <property type="entry name" value="GMP_synth_C"/>
</dbReference>
<reference evidence="14 15" key="1">
    <citation type="journal article" date="2020" name="Front. Microbiol.">
        <title>Single-cell genomics of novel Actinobacteria with the Wood-Ljungdahl pathway discovered in a serpentinizing system.</title>
        <authorList>
            <person name="Merino N."/>
            <person name="Kawai M."/>
            <person name="Boyd E.S."/>
            <person name="Colman D.R."/>
            <person name="McGlynn S.E."/>
            <person name="Nealson K.H."/>
            <person name="Kurokawa K."/>
            <person name="Hongoh Y."/>
        </authorList>
    </citation>
    <scope>NUCLEOTIDE SEQUENCE [LARGE SCALE GENOMIC DNA]</scope>
    <source>
        <strain evidence="12 15">S34</strain>
        <strain evidence="13 14">S47</strain>
    </source>
</reference>
<evidence type="ECO:0000259" key="11">
    <source>
        <dbReference type="PROSITE" id="PS51553"/>
    </source>
</evidence>
<dbReference type="FunFam" id="3.30.300.10:FF:000002">
    <property type="entry name" value="GMP synthase [glutamine-hydrolyzing]"/>
    <property type="match status" value="1"/>
</dbReference>
<dbReference type="EMBL" id="BLRZ01000018">
    <property type="protein sequence ID" value="GFP29643.1"/>
    <property type="molecule type" value="Genomic_DNA"/>
</dbReference>
<dbReference type="Proteomes" id="UP000588083">
    <property type="component" value="Unassembled WGS sequence"/>
</dbReference>
<dbReference type="FunFam" id="3.40.50.620:FF:000001">
    <property type="entry name" value="GMP synthase [glutamine-hydrolyzing]"/>
    <property type="match status" value="1"/>
</dbReference>
<comment type="caution">
    <text evidence="12">The sequence shown here is derived from an EMBL/GenBank/DDBJ whole genome shotgun (WGS) entry which is preliminary data.</text>
</comment>
<name>A0A6V8PBC5_9ACTN</name>
<evidence type="ECO:0000256" key="10">
    <source>
        <dbReference type="PROSITE-ProRule" id="PRU00886"/>
    </source>
</evidence>
<dbReference type="Pfam" id="PF00117">
    <property type="entry name" value="GATase"/>
    <property type="match status" value="1"/>
</dbReference>
<dbReference type="InterPro" id="IPR025777">
    <property type="entry name" value="GMPS_ATP_PPase_dom"/>
</dbReference>
<gene>
    <name evidence="9" type="primary">guaA</name>
    <name evidence="12" type="ORF">HKBW3S34_00563</name>
    <name evidence="13" type="ORF">HKBW3S47_01008</name>
</gene>
<organism evidence="12 15">
    <name type="scientific">Candidatus Hakubella thermalkaliphila</name>
    <dbReference type="NCBI Taxonomy" id="2754717"/>
    <lineage>
        <taxon>Bacteria</taxon>
        <taxon>Bacillati</taxon>
        <taxon>Actinomycetota</taxon>
        <taxon>Actinomycetota incertae sedis</taxon>
        <taxon>Candidatus Hakubellales</taxon>
        <taxon>Candidatus Hakubellaceae</taxon>
        <taxon>Candidatus Hakubella</taxon>
    </lineage>
</organism>
<evidence type="ECO:0000256" key="5">
    <source>
        <dbReference type="ARBA" id="ARBA00022749"/>
    </source>
</evidence>
<dbReference type="SUPFAM" id="SSF52402">
    <property type="entry name" value="Adenine nucleotide alpha hydrolases-like"/>
    <property type="match status" value="1"/>
</dbReference>
<dbReference type="GO" id="GO:0005524">
    <property type="term" value="F:ATP binding"/>
    <property type="evidence" value="ECO:0007669"/>
    <property type="project" value="UniProtKB-UniRule"/>
</dbReference>
<dbReference type="EMBL" id="BLSD01000043">
    <property type="protein sequence ID" value="GFP39309.1"/>
    <property type="molecule type" value="Genomic_DNA"/>
</dbReference>
<evidence type="ECO:0000313" key="12">
    <source>
        <dbReference type="EMBL" id="GFP29643.1"/>
    </source>
</evidence>
<keyword evidence="4 9" id="KW-0547">Nucleotide-binding</keyword>
<keyword evidence="15" id="KW-1185">Reference proteome</keyword>
<dbReference type="PANTHER" id="PTHR11922:SF2">
    <property type="entry name" value="GMP SYNTHASE [GLUTAMINE-HYDROLYZING]"/>
    <property type="match status" value="1"/>
</dbReference>
<evidence type="ECO:0000256" key="7">
    <source>
        <dbReference type="ARBA" id="ARBA00022840"/>
    </source>
</evidence>
<proteinExistence type="inferred from homology"/>
<dbReference type="CDD" id="cd01997">
    <property type="entry name" value="GMP_synthase_C"/>
    <property type="match status" value="1"/>
</dbReference>
<dbReference type="PROSITE" id="PS51553">
    <property type="entry name" value="GMPS_ATP_PPASE"/>
    <property type="match status" value="1"/>
</dbReference>
<dbReference type="PANTHER" id="PTHR11922">
    <property type="entry name" value="GMP SYNTHASE-RELATED"/>
    <property type="match status" value="1"/>
</dbReference>
<dbReference type="Gene3D" id="3.40.50.620">
    <property type="entry name" value="HUPs"/>
    <property type="match status" value="1"/>
</dbReference>
<evidence type="ECO:0000256" key="3">
    <source>
        <dbReference type="ARBA" id="ARBA00022598"/>
    </source>
</evidence>
<evidence type="ECO:0000313" key="13">
    <source>
        <dbReference type="EMBL" id="GFP39309.1"/>
    </source>
</evidence>
<dbReference type="NCBIfam" id="NF000848">
    <property type="entry name" value="PRK00074.1"/>
    <property type="match status" value="1"/>
</dbReference>
<comment type="subunit">
    <text evidence="9">Homodimer.</text>
</comment>
<dbReference type="InterPro" id="IPR029062">
    <property type="entry name" value="Class_I_gatase-like"/>
</dbReference>
<dbReference type="InterPro" id="IPR022955">
    <property type="entry name" value="GMP_synthase"/>
</dbReference>
<dbReference type="UniPathway" id="UPA00189">
    <property type="reaction ID" value="UER00296"/>
</dbReference>
<dbReference type="CDD" id="cd01742">
    <property type="entry name" value="GATase1_GMP_Synthase"/>
    <property type="match status" value="1"/>
</dbReference>
<dbReference type="InterPro" id="IPR014729">
    <property type="entry name" value="Rossmann-like_a/b/a_fold"/>
</dbReference>
<keyword evidence="7 9" id="KW-0067">ATP-binding</keyword>
<dbReference type="NCBIfam" id="TIGR00884">
    <property type="entry name" value="guaA_Cterm"/>
    <property type="match status" value="1"/>
</dbReference>
<comment type="pathway">
    <text evidence="2 9">Purine metabolism; GMP biosynthesis; GMP from XMP (L-Gln route): step 1/1.</text>
</comment>
<protein>
    <recommendedName>
        <fullName evidence="9">GMP synthase [glutamine-hydrolyzing]</fullName>
        <ecNumber evidence="9">6.3.5.2</ecNumber>
    </recommendedName>
    <alternativeName>
        <fullName evidence="9">GMP synthetase</fullName>
    </alternativeName>
    <alternativeName>
        <fullName evidence="9">Glutamine amidotransferase</fullName>
    </alternativeName>
</protein>
<feature type="domain" description="GMPS ATP-PPase" evidence="11">
    <location>
        <begin position="234"/>
        <end position="423"/>
    </location>
</feature>
<feature type="active site" evidence="9">
    <location>
        <position position="207"/>
    </location>
</feature>
<keyword evidence="3 9" id="KW-0436">Ligase</keyword>
<feature type="active site" evidence="9">
    <location>
        <position position="209"/>
    </location>
</feature>
<keyword evidence="5 9" id="KW-0332">GMP biosynthesis</keyword>
<dbReference type="Gene3D" id="3.40.50.880">
    <property type="match status" value="1"/>
</dbReference>
<dbReference type="SUPFAM" id="SSF54810">
    <property type="entry name" value="GMP synthetase C-terminal dimerisation domain"/>
    <property type="match status" value="1"/>
</dbReference>
<evidence type="ECO:0000256" key="4">
    <source>
        <dbReference type="ARBA" id="ARBA00022741"/>
    </source>
</evidence>
<dbReference type="EC" id="6.3.5.2" evidence="9"/>
<dbReference type="AlphaFoldDB" id="A0A6V8PBC5"/>
<accession>A0A6V8PBC5</accession>
<sequence length="548" mass="61203">MTDIHKAAEIKKDTENTEIKKVTGMSKVKDINEEISIERETDTIVVLDFGGQYSQLIARRVRECQVYSLLLSYDTPLAEIVKLRPKGIILSGGPASVQVEGAPKCDPHLFGLGIPVLGICYGLQLMAHLLGGKVTTSGISEYGKTELSLDGESSLLQGLNAREDCWMSHRDSVTSPPSGFRITARTLSTPVAAMEDEKRKLYGVQFHPEVRHTLRGMDILKNFLFEICKCLSSWDPASIIEITTEAIRRQVGAGRAICALSGGVDSACTALLVHRAIGDRLSCVFVDHGLLRYREAEQVVDAFQRHLRLNLIFVDGRRRFLARLQGVVDPEEKRRIIGEEFIRIFEEEARNIRDVRFLVQGTLYPDVIESGTRDAARIKSHHNVAGLPEIMDLELVEPLRLLFKDEVRAVAQKLGLPEEIVGRHPFPGPGLAVRIIGEVTPERLELLRQADRIVEEEIKSAGLYSQVWQAFAVLPGIRSVGVMGDERTYAYPIAIRVVESEDAMTADWSRLPYPVLEKMASRIMNEVEGVNRVVYDISSKPPSTIEWE</sequence>
<dbReference type="SUPFAM" id="SSF52317">
    <property type="entry name" value="Class I glutamine amidotransferase-like"/>
    <property type="match status" value="1"/>
</dbReference>
<dbReference type="InterPro" id="IPR004739">
    <property type="entry name" value="GMP_synth_GATase"/>
</dbReference>
<feature type="active site" description="Nucleophile" evidence="9">
    <location>
        <position position="120"/>
    </location>
</feature>
<dbReference type="HAMAP" id="MF_00344">
    <property type="entry name" value="GMP_synthase"/>
    <property type="match status" value="1"/>
</dbReference>
<dbReference type="PRINTS" id="PR00097">
    <property type="entry name" value="ANTSNTHASEII"/>
</dbReference>
<dbReference type="PRINTS" id="PR00096">
    <property type="entry name" value="GATASE"/>
</dbReference>
<dbReference type="PROSITE" id="PS51273">
    <property type="entry name" value="GATASE_TYPE_1"/>
    <property type="match status" value="1"/>
</dbReference>
<evidence type="ECO:0000256" key="9">
    <source>
        <dbReference type="HAMAP-Rule" id="MF_00344"/>
    </source>
</evidence>
<dbReference type="GO" id="GO:0005829">
    <property type="term" value="C:cytosol"/>
    <property type="evidence" value="ECO:0007669"/>
    <property type="project" value="TreeGrafter"/>
</dbReference>
<dbReference type="Pfam" id="PF00958">
    <property type="entry name" value="GMP_synt_C"/>
    <property type="match status" value="1"/>
</dbReference>
<comment type="function">
    <text evidence="1 9">Catalyzes the synthesis of GMP from XMP.</text>
</comment>
<comment type="catalytic activity">
    <reaction evidence="9">
        <text>XMP + L-glutamine + ATP + H2O = GMP + L-glutamate + AMP + diphosphate + 2 H(+)</text>
        <dbReference type="Rhea" id="RHEA:11680"/>
        <dbReference type="ChEBI" id="CHEBI:15377"/>
        <dbReference type="ChEBI" id="CHEBI:15378"/>
        <dbReference type="ChEBI" id="CHEBI:29985"/>
        <dbReference type="ChEBI" id="CHEBI:30616"/>
        <dbReference type="ChEBI" id="CHEBI:33019"/>
        <dbReference type="ChEBI" id="CHEBI:57464"/>
        <dbReference type="ChEBI" id="CHEBI:58115"/>
        <dbReference type="ChEBI" id="CHEBI:58359"/>
        <dbReference type="ChEBI" id="CHEBI:456215"/>
        <dbReference type="EC" id="6.3.5.2"/>
    </reaction>
</comment>
<evidence type="ECO:0000256" key="8">
    <source>
        <dbReference type="ARBA" id="ARBA00022962"/>
    </source>
</evidence>
<dbReference type="GO" id="GO:0003921">
    <property type="term" value="F:GMP synthase activity"/>
    <property type="evidence" value="ECO:0007669"/>
    <property type="project" value="InterPro"/>
</dbReference>
<dbReference type="InterPro" id="IPR017926">
    <property type="entry name" value="GATASE"/>
</dbReference>
<evidence type="ECO:0000313" key="15">
    <source>
        <dbReference type="Proteomes" id="UP000588083"/>
    </source>
</evidence>
<dbReference type="NCBIfam" id="TIGR00888">
    <property type="entry name" value="guaA_Nterm"/>
    <property type="match status" value="1"/>
</dbReference>
<feature type="binding site" evidence="10">
    <location>
        <begin position="261"/>
        <end position="267"/>
    </location>
    <ligand>
        <name>ATP</name>
        <dbReference type="ChEBI" id="CHEBI:30616"/>
    </ligand>
</feature>
<evidence type="ECO:0000313" key="14">
    <source>
        <dbReference type="Proteomes" id="UP000569018"/>
    </source>
</evidence>
<dbReference type="Gene3D" id="3.30.300.10">
    <property type="match status" value="1"/>
</dbReference>
<dbReference type="Proteomes" id="UP000569018">
    <property type="component" value="Unassembled WGS sequence"/>
</dbReference>